<organism evidence="3 4">
    <name type="scientific">Vibrio olivae</name>
    <dbReference type="NCBI Taxonomy" id="1243002"/>
    <lineage>
        <taxon>Bacteria</taxon>
        <taxon>Pseudomonadati</taxon>
        <taxon>Pseudomonadota</taxon>
        <taxon>Gammaproteobacteria</taxon>
        <taxon>Vibrionales</taxon>
        <taxon>Vibrionaceae</taxon>
        <taxon>Vibrio</taxon>
    </lineage>
</organism>
<evidence type="ECO:0000313" key="4">
    <source>
        <dbReference type="Proteomes" id="UP001589645"/>
    </source>
</evidence>
<dbReference type="PANTHER" id="PTHR38591">
    <property type="entry name" value="HYDROLASE"/>
    <property type="match status" value="1"/>
</dbReference>
<dbReference type="RefSeq" id="WP_390191864.1">
    <property type="nucleotide sequence ID" value="NZ_JBHMEP010000001.1"/>
</dbReference>
<feature type="transmembrane region" description="Helical" evidence="1">
    <location>
        <begin position="7"/>
        <end position="26"/>
    </location>
</feature>
<dbReference type="Proteomes" id="UP001589645">
    <property type="component" value="Unassembled WGS sequence"/>
</dbReference>
<dbReference type="InterPro" id="IPR023374">
    <property type="entry name" value="AttH-like_dom_sf"/>
</dbReference>
<dbReference type="Gene3D" id="2.40.370.10">
    <property type="entry name" value="AttH-like domain"/>
    <property type="match status" value="2"/>
</dbReference>
<keyword evidence="4" id="KW-1185">Reference proteome</keyword>
<dbReference type="SUPFAM" id="SSF159245">
    <property type="entry name" value="AttH-like"/>
    <property type="match status" value="1"/>
</dbReference>
<gene>
    <name evidence="3" type="ORF">ACFFUV_05080</name>
</gene>
<dbReference type="Pfam" id="PF17186">
    <property type="entry name" value="Lipocalin_9"/>
    <property type="match status" value="1"/>
</dbReference>
<reference evidence="3 4" key="1">
    <citation type="submission" date="2024-09" db="EMBL/GenBank/DDBJ databases">
        <authorList>
            <person name="Sun Q."/>
            <person name="Mori K."/>
        </authorList>
    </citation>
    <scope>NUCLEOTIDE SEQUENCE [LARGE SCALE GENOMIC DNA]</scope>
    <source>
        <strain evidence="3 4">CECT 8064</strain>
    </source>
</reference>
<evidence type="ECO:0000256" key="1">
    <source>
        <dbReference type="SAM" id="Phobius"/>
    </source>
</evidence>
<comment type="caution">
    <text evidence="3">The sequence shown here is derived from an EMBL/GenBank/DDBJ whole genome shotgun (WGS) entry which is preliminary data.</text>
</comment>
<dbReference type="InterPro" id="IPR010791">
    <property type="entry name" value="AttH_dom"/>
</dbReference>
<dbReference type="Pfam" id="PF07143">
    <property type="entry name" value="CrtC"/>
    <property type="match status" value="1"/>
</dbReference>
<protein>
    <submittedName>
        <fullName evidence="3">Lipocalin-like domain-containing protein</fullName>
    </submittedName>
</protein>
<keyword evidence="1" id="KW-1133">Transmembrane helix</keyword>
<keyword evidence="1" id="KW-0472">Membrane</keyword>
<proteinExistence type="predicted"/>
<dbReference type="EMBL" id="JBHMEP010000001">
    <property type="protein sequence ID" value="MFB9134344.1"/>
    <property type="molecule type" value="Genomic_DNA"/>
</dbReference>
<evidence type="ECO:0000313" key="3">
    <source>
        <dbReference type="EMBL" id="MFB9134344.1"/>
    </source>
</evidence>
<accession>A0ABV5HJD7</accession>
<feature type="domain" description="AttH" evidence="2">
    <location>
        <begin position="78"/>
        <end position="247"/>
    </location>
</feature>
<keyword evidence="1" id="KW-0812">Transmembrane</keyword>
<evidence type="ECO:0000259" key="2">
    <source>
        <dbReference type="Pfam" id="PF07143"/>
    </source>
</evidence>
<dbReference type="PANTHER" id="PTHR38591:SF1">
    <property type="entry name" value="BLL1000 PROTEIN"/>
    <property type="match status" value="1"/>
</dbReference>
<sequence>MKKNFKVLMLIVVAICVGTGASVLWLCWQHVSQPKLTSLNEFDSILSANSQSVFEPVLPDSPVILPEDFRFHQDFQQEWWHFFANVTDERGREYGIQWSYLRVAREEAAQRGWLNPQLFISYISIGSRENSVHEQRIARGGVGQAGMENRPFRIWLDNWNWRSLGKTPFPGQLRASSDKFAIDMLVNPVGPFVLPGEQGYVVKDDMLPIASYNFSAPFLNVNGKMMLDDGDQVTVRGHGWLSKEWGTGLLASQHQGWDWLVIPLDETSTLSVHRYRRESRQPYLSGYIATNDGKYWALDDSQLTLEPLLHSTLENGHSVPLEWELRVPRFGVNVRVRPINTNQWLPFVVPYWQGAIETIGSHNSQGFMQLYGY</sequence>
<name>A0ABV5HJD7_9VIBR</name>